<organism evidence="1 2">
    <name type="scientific">Alicyclobacillus acidoterrestris (strain ATCC 49025 / DSM 3922 / CIP 106132 / NCIMB 13137 / GD3B)</name>
    <dbReference type="NCBI Taxonomy" id="1356854"/>
    <lineage>
        <taxon>Bacteria</taxon>
        <taxon>Bacillati</taxon>
        <taxon>Bacillota</taxon>
        <taxon>Bacilli</taxon>
        <taxon>Bacillales</taxon>
        <taxon>Alicyclobacillaceae</taxon>
        <taxon>Alicyclobacillus</taxon>
    </lineage>
</organism>
<dbReference type="RefSeq" id="WP_021296395.1">
    <property type="nucleotide sequence ID" value="NZ_AURB01000128.1"/>
</dbReference>
<sequence length="173" mass="19800">MIHESNEKSKVEIHEISTTFNEIYRKPYFPLELEEEIKKANALIIPYETFRDMDKVVFPEGTRDFFDYLKQNSSEYGVVTDICISDGDFRQLELHADVINLPEIIVTSGIFPIVTGLIVNYVTEKVKSRRTQLNVKVGIIVESNGGSKKISYEGDAEQFGPTLRSISEEIFKQ</sequence>
<dbReference type="AlphaFoldDB" id="T0BQQ0"/>
<accession>T0BQQ0</accession>
<dbReference type="KEGG" id="aaco:K1I37_20700"/>
<gene>
    <name evidence="1" type="ORF">K1I37_20700</name>
</gene>
<keyword evidence="2" id="KW-1185">Reference proteome</keyword>
<proteinExistence type="predicted"/>
<accession>A0A9E7CZR8</accession>
<dbReference type="OrthoDB" id="2969164at2"/>
<name>T0BQQ0_ALIAG</name>
<evidence type="ECO:0000313" key="2">
    <source>
        <dbReference type="Proteomes" id="UP000829401"/>
    </source>
</evidence>
<dbReference type="Proteomes" id="UP000829401">
    <property type="component" value="Chromosome"/>
</dbReference>
<evidence type="ECO:0000313" key="1">
    <source>
        <dbReference type="EMBL" id="UNO48967.1"/>
    </source>
</evidence>
<protein>
    <submittedName>
        <fullName evidence="1">Uncharacterized protein</fullName>
    </submittedName>
</protein>
<dbReference type="EMBL" id="CP080467">
    <property type="protein sequence ID" value="UNO48967.1"/>
    <property type="molecule type" value="Genomic_DNA"/>
</dbReference>
<dbReference type="STRING" id="1356854.N007_06790"/>
<reference evidence="2" key="1">
    <citation type="journal article" date="2022" name="G3 (Bethesda)">
        <title>Unveiling the complete genome sequence of Alicyclobacillus acidoterrestris DSM 3922T, a taint-producing strain.</title>
        <authorList>
            <person name="Leonardo I.C."/>
            <person name="Barreto Crespo M.T."/>
            <person name="Gaspar F.B."/>
        </authorList>
    </citation>
    <scope>NUCLEOTIDE SEQUENCE [LARGE SCALE GENOMIC DNA]</scope>
    <source>
        <strain evidence="2">DSM 3922</strain>
    </source>
</reference>
<dbReference type="eggNOG" id="ENOG50341G5">
    <property type="taxonomic scope" value="Bacteria"/>
</dbReference>